<comment type="caution">
    <text evidence="2">The sequence shown here is derived from an EMBL/GenBank/DDBJ whole genome shotgun (WGS) entry which is preliminary data.</text>
</comment>
<protein>
    <recommendedName>
        <fullName evidence="1">Nuclear receptor coactivator 4 N-terminal domain-containing protein</fullName>
    </recommendedName>
</protein>
<dbReference type="EMBL" id="VCEB01001368">
    <property type="protein sequence ID" value="KAB0353254.1"/>
    <property type="molecule type" value="Genomic_DNA"/>
</dbReference>
<reference evidence="2 3" key="1">
    <citation type="submission" date="2019-06" db="EMBL/GenBank/DDBJ databases">
        <title>Discovery of a novel chromosome fission-fusion reversal in muntjac.</title>
        <authorList>
            <person name="Mudd A.B."/>
            <person name="Bredeson J.V."/>
            <person name="Baum R."/>
            <person name="Hockemeyer D."/>
            <person name="Rokhsar D.S."/>
        </authorList>
    </citation>
    <scope>NUCLEOTIDE SEQUENCE [LARGE SCALE GENOMIC DNA]</scope>
    <source>
        <strain evidence="2">UCam_UCB_Mr</strain>
        <tissue evidence="2">Fibroblast cell line</tissue>
    </source>
</reference>
<dbReference type="Pfam" id="PF12489">
    <property type="entry name" value="ARA70"/>
    <property type="match status" value="2"/>
</dbReference>
<evidence type="ECO:0000313" key="3">
    <source>
        <dbReference type="Proteomes" id="UP000326062"/>
    </source>
</evidence>
<name>A0A5N3VVV8_MUNRE</name>
<dbReference type="InterPro" id="IPR039947">
    <property type="entry name" value="NCoA-4"/>
</dbReference>
<evidence type="ECO:0000313" key="2">
    <source>
        <dbReference type="EMBL" id="KAB0353254.1"/>
    </source>
</evidence>
<sequence length="324" mass="36735">MVHAGSSNIGFSFEKRASSTIAVPHSNSSRACNFFSNVWTNLKCLENWLHKSQKEEVFYYQFFIETEKVEYLGLLSQNEMDISECLVTPQESHNLEKPGNGSYETSENVNDWLVKPDSCANCQSNQPKCGETGNLGNLKCVNDWLVQNCHNTYKVEVNKANEPYVSFAEFIDDENCEKEALLCPSRKEATEQAKTFKTMVSCRIADSFQIIRNNPLLEWLITPSCKEGCPKEVPLTEDRAGKQSLQASWPLSGVPLVQLTGSCQESESCSIMPGSSAKEGLLNWYLLEEHNFPPDHYSPPAVCDYFAYMQLKVDKEKWLYHSQM</sequence>
<dbReference type="AlphaFoldDB" id="A0A5N3VVV8"/>
<accession>A0A5N3VVV8</accession>
<dbReference type="Proteomes" id="UP000326062">
    <property type="component" value="Unassembled WGS sequence"/>
</dbReference>
<dbReference type="InterPro" id="IPR022174">
    <property type="entry name" value="NCOA4_N"/>
</dbReference>
<dbReference type="PANTHER" id="PTHR17085">
    <property type="entry name" value="NUCLEAR RECEPTOR COACTIVATOR 4"/>
    <property type="match status" value="1"/>
</dbReference>
<proteinExistence type="predicted"/>
<gene>
    <name evidence="2" type="ORF">FD755_024035</name>
</gene>
<keyword evidence="3" id="KW-1185">Reference proteome</keyword>
<evidence type="ECO:0000259" key="1">
    <source>
        <dbReference type="Pfam" id="PF12489"/>
    </source>
</evidence>
<dbReference type="PANTHER" id="PTHR17085:SF3">
    <property type="entry name" value="NUCLEAR RECEPTOR COACTIVATOR 4"/>
    <property type="match status" value="1"/>
</dbReference>
<feature type="domain" description="Nuclear receptor coactivator 4 N-terminal" evidence="1">
    <location>
        <begin position="102"/>
        <end position="224"/>
    </location>
</feature>
<feature type="domain" description="Nuclear receptor coactivator 4 N-terminal" evidence="1">
    <location>
        <begin position="26"/>
        <end position="98"/>
    </location>
</feature>
<dbReference type="GO" id="GO:0006879">
    <property type="term" value="P:intracellular iron ion homeostasis"/>
    <property type="evidence" value="ECO:0007669"/>
    <property type="project" value="InterPro"/>
</dbReference>
<dbReference type="GO" id="GO:0003713">
    <property type="term" value="F:transcription coactivator activity"/>
    <property type="evidence" value="ECO:0007669"/>
    <property type="project" value="InterPro"/>
</dbReference>
<organism evidence="2 3">
    <name type="scientific">Muntiacus reevesi</name>
    <name type="common">Reeves' muntjac</name>
    <name type="synonym">Cervus reevesi</name>
    <dbReference type="NCBI Taxonomy" id="9886"/>
    <lineage>
        <taxon>Eukaryota</taxon>
        <taxon>Metazoa</taxon>
        <taxon>Chordata</taxon>
        <taxon>Craniata</taxon>
        <taxon>Vertebrata</taxon>
        <taxon>Euteleostomi</taxon>
        <taxon>Mammalia</taxon>
        <taxon>Eutheria</taxon>
        <taxon>Laurasiatheria</taxon>
        <taxon>Artiodactyla</taxon>
        <taxon>Ruminantia</taxon>
        <taxon>Pecora</taxon>
        <taxon>Cervidae</taxon>
        <taxon>Muntiacinae</taxon>
        <taxon>Muntiacus</taxon>
    </lineage>
</organism>
<dbReference type="GO" id="GO:0009725">
    <property type="term" value="P:response to hormone"/>
    <property type="evidence" value="ECO:0007669"/>
    <property type="project" value="TreeGrafter"/>
</dbReference>